<proteinExistence type="predicted"/>
<gene>
    <name evidence="1" type="ORF">PCAMFM013_S005g000498</name>
</gene>
<accession>A0A0G4P4V3</accession>
<keyword evidence="2" id="KW-1185">Reference proteome</keyword>
<evidence type="ECO:0000313" key="1">
    <source>
        <dbReference type="EMBL" id="CRL21334.1"/>
    </source>
</evidence>
<sequence>MTLILLGFIFQEFTTDDKDTLRSHDCYGHYEINSTGLSSRVETVASFKCMEREDWEAYVLNTSSSDPIPLQTTELVRRWTKTYWKEILLAIQKLEEKAVVLEKSSLAPGNERIAALLRRWIQIRELSLYVCPKLKTDVSKLHVCTCGPVRAAHQRVHGWTPPPVHSTVPNLLRSPRELLS</sequence>
<dbReference type="AlphaFoldDB" id="A0A0G4P4V3"/>
<dbReference type="EMBL" id="HG793138">
    <property type="protein sequence ID" value="CRL21334.1"/>
    <property type="molecule type" value="Genomic_DNA"/>
</dbReference>
<evidence type="ECO:0000313" key="2">
    <source>
        <dbReference type="Proteomes" id="UP000053732"/>
    </source>
</evidence>
<organism evidence="1 2">
    <name type="scientific">Penicillium camemberti (strain FM 013)</name>
    <dbReference type="NCBI Taxonomy" id="1429867"/>
    <lineage>
        <taxon>Eukaryota</taxon>
        <taxon>Fungi</taxon>
        <taxon>Dikarya</taxon>
        <taxon>Ascomycota</taxon>
        <taxon>Pezizomycotina</taxon>
        <taxon>Eurotiomycetes</taxon>
        <taxon>Eurotiomycetidae</taxon>
        <taxon>Eurotiales</taxon>
        <taxon>Aspergillaceae</taxon>
        <taxon>Penicillium</taxon>
    </lineage>
</organism>
<name>A0A0G4P4V3_PENC3</name>
<reference evidence="1 2" key="1">
    <citation type="journal article" date="2014" name="Nat. Commun.">
        <title>Multiple recent horizontal transfers of a large genomic region in cheese making fungi.</title>
        <authorList>
            <person name="Cheeseman K."/>
            <person name="Ropars J."/>
            <person name="Renault P."/>
            <person name="Dupont J."/>
            <person name="Gouzy J."/>
            <person name="Branca A."/>
            <person name="Abraham A.L."/>
            <person name="Ceppi M."/>
            <person name="Conseiller E."/>
            <person name="Debuchy R."/>
            <person name="Malagnac F."/>
            <person name="Goarin A."/>
            <person name="Silar P."/>
            <person name="Lacoste S."/>
            <person name="Sallet E."/>
            <person name="Bensimon A."/>
            <person name="Giraud T."/>
            <person name="Brygoo Y."/>
        </authorList>
    </citation>
    <scope>NUCLEOTIDE SEQUENCE [LARGE SCALE GENOMIC DNA]</scope>
    <source>
        <strain evidence="2">FM 013</strain>
    </source>
</reference>
<dbReference type="Proteomes" id="UP000053732">
    <property type="component" value="Unassembled WGS sequence"/>
</dbReference>
<protein>
    <submittedName>
        <fullName evidence="1">Str. FM013</fullName>
    </submittedName>
</protein>
<dbReference type="STRING" id="1429867.A0A0G4P4V3"/>